<evidence type="ECO:0000259" key="2">
    <source>
        <dbReference type="Pfam" id="PF12896"/>
    </source>
</evidence>
<dbReference type="Pfam" id="PF12896">
    <property type="entry name" value="ANAPC4"/>
    <property type="match status" value="1"/>
</dbReference>
<protein>
    <submittedName>
        <fullName evidence="3">Anaphase promoting complex subunit 4</fullName>
    </submittedName>
</protein>
<feature type="domain" description="Anaphase-promoting complex subunit 4 long" evidence="2">
    <location>
        <begin position="266"/>
        <end position="418"/>
    </location>
</feature>
<evidence type="ECO:0000313" key="4">
    <source>
        <dbReference type="Proteomes" id="UP001377567"/>
    </source>
</evidence>
<dbReference type="Proteomes" id="UP001377567">
    <property type="component" value="Unassembled WGS sequence"/>
</dbReference>
<dbReference type="AlphaFoldDB" id="A0AAV5RVV2"/>
<feature type="region of interest" description="Disordered" evidence="1">
    <location>
        <begin position="682"/>
        <end position="706"/>
    </location>
</feature>
<evidence type="ECO:0000313" key="3">
    <source>
        <dbReference type="EMBL" id="GMM55576.1"/>
    </source>
</evidence>
<feature type="compositionally biased region" description="Polar residues" evidence="1">
    <location>
        <begin position="169"/>
        <end position="178"/>
    </location>
</feature>
<reference evidence="3 4" key="1">
    <citation type="journal article" date="2023" name="Elife">
        <title>Identification of key yeast species and microbe-microbe interactions impacting larval growth of Drosophila in the wild.</title>
        <authorList>
            <person name="Mure A."/>
            <person name="Sugiura Y."/>
            <person name="Maeda R."/>
            <person name="Honda K."/>
            <person name="Sakurai N."/>
            <person name="Takahashi Y."/>
            <person name="Watada M."/>
            <person name="Katoh T."/>
            <person name="Gotoh A."/>
            <person name="Gotoh Y."/>
            <person name="Taniguchi I."/>
            <person name="Nakamura K."/>
            <person name="Hayashi T."/>
            <person name="Katayama T."/>
            <person name="Uemura T."/>
            <person name="Hattori Y."/>
        </authorList>
    </citation>
    <scope>NUCLEOTIDE SEQUENCE [LARGE SCALE GENOMIC DNA]</scope>
    <source>
        <strain evidence="3 4">KH-74</strain>
    </source>
</reference>
<gene>
    <name evidence="3" type="ORF">DAKH74_021920</name>
</gene>
<dbReference type="EMBL" id="BTGD01000005">
    <property type="protein sequence ID" value="GMM55576.1"/>
    <property type="molecule type" value="Genomic_DNA"/>
</dbReference>
<keyword evidence="4" id="KW-1185">Reference proteome</keyword>
<sequence>MTTHTARCTPLLPPPHRHMRLSLEDRKLVTRRTSDGTAIASVPVRDPTQLVGAHWDCAAGRYLSLVFTDGSVRVHDAHLGGKLVALVRAARPLGPVDAACWGRVWEPAARRGAVATDVTRQMPLLVKFRAASAEGAAPPLGGLGHPVHFAPGPAEWRRGLGRGTGPGSAANTGTQEQDPQTRRLLDVHVLHSPASDEVHCVLNGAFDVLLHGGGVPPGPDMRVLRVLPLGGGEFQLWYVSGHARTLSVRGITHGGGHMALLAGVDELVSLAAYLRQHMDLLQTHVVVPYVQLLTTLVYEGRDTDVLWRDIRQMYLMGTRTDALGDWLHLTLGERNLAEWGALFLRTITDVGNVLSLGFIPALERVVVLAERFHGDVRAYELRELYIGEVGSSHAVLESVRRIVSACQRLLRECTDTMQRNAAARPDMETLATFLQVYVKTETLARRAAEDADGEDSPNEYEYDATIEESEVLCEPGAGTRMLRMVDALLGPGNDIGTQTFPSAVFAKEVDTIAAEVKSVQDAHVRPRLQRALEAGTQDSLRLCSEVCDAFPGELGARLQLLDVALWPAQPQGESAHPHDNYTAALFVDSAARDTAHLYLVVGWRLGQHQREGRKPVVLHLDFAHYGPQPAPLETARLELPASATASPTGAPAVVATTTAAGAGAAAEQRVHLVLHTAGVHAGAATATAHPNSPPSDRPAGSRAPELRAIEQILQ</sequence>
<comment type="caution">
    <text evidence="3">The sequence shown here is derived from an EMBL/GenBank/DDBJ whole genome shotgun (WGS) entry which is preliminary data.</text>
</comment>
<evidence type="ECO:0000256" key="1">
    <source>
        <dbReference type="SAM" id="MobiDB-lite"/>
    </source>
</evidence>
<name>A0AAV5RVV2_MAUHU</name>
<feature type="region of interest" description="Disordered" evidence="1">
    <location>
        <begin position="154"/>
        <end position="180"/>
    </location>
</feature>
<proteinExistence type="predicted"/>
<organism evidence="3 4">
    <name type="scientific">Maudiozyma humilis</name>
    <name type="common">Sour dough yeast</name>
    <name type="synonym">Kazachstania humilis</name>
    <dbReference type="NCBI Taxonomy" id="51915"/>
    <lineage>
        <taxon>Eukaryota</taxon>
        <taxon>Fungi</taxon>
        <taxon>Dikarya</taxon>
        <taxon>Ascomycota</taxon>
        <taxon>Saccharomycotina</taxon>
        <taxon>Saccharomycetes</taxon>
        <taxon>Saccharomycetales</taxon>
        <taxon>Saccharomycetaceae</taxon>
        <taxon>Maudiozyma</taxon>
    </lineage>
</organism>
<dbReference type="InterPro" id="IPR024790">
    <property type="entry name" value="APC4_long_dom"/>
</dbReference>
<accession>A0AAV5RVV2</accession>